<keyword evidence="5 8" id="KW-0862">Zinc</keyword>
<evidence type="ECO:0000256" key="3">
    <source>
        <dbReference type="ARBA" id="ARBA00018141"/>
    </source>
</evidence>
<dbReference type="PANTHER" id="PTHR12589">
    <property type="entry name" value="PYRUVOYL TETRAHYDROBIOPTERIN SYNTHASE"/>
    <property type="match status" value="1"/>
</dbReference>
<dbReference type="SUPFAM" id="SSF55620">
    <property type="entry name" value="Tetrahydrobiopterin biosynthesis enzymes-like"/>
    <property type="match status" value="1"/>
</dbReference>
<evidence type="ECO:0000256" key="6">
    <source>
        <dbReference type="ARBA" id="ARBA00023239"/>
    </source>
</evidence>
<feature type="active site" description="Charge relay system" evidence="9">
    <location>
        <position position="118"/>
    </location>
</feature>
<comment type="catalytic activity">
    <reaction evidence="7 8">
        <text>7,8-dihydroneopterin 3'-triphosphate + H2O = 6-carboxy-5,6,7,8-tetrahydropterin + triphosphate + acetaldehyde + 2 H(+)</text>
        <dbReference type="Rhea" id="RHEA:27966"/>
        <dbReference type="ChEBI" id="CHEBI:15343"/>
        <dbReference type="ChEBI" id="CHEBI:15377"/>
        <dbReference type="ChEBI" id="CHEBI:15378"/>
        <dbReference type="ChEBI" id="CHEBI:18036"/>
        <dbReference type="ChEBI" id="CHEBI:58462"/>
        <dbReference type="ChEBI" id="CHEBI:61032"/>
        <dbReference type="EC" id="4.1.2.50"/>
    </reaction>
</comment>
<evidence type="ECO:0000256" key="5">
    <source>
        <dbReference type="ARBA" id="ARBA00022833"/>
    </source>
</evidence>
<keyword evidence="6 8" id="KW-0456">Lyase</keyword>
<dbReference type="AlphaFoldDB" id="A0A1M6QZ91"/>
<protein>
    <recommendedName>
        <fullName evidence="3 8">6-carboxy-5,6,7,8-tetrahydropterin synthase</fullName>
        <ecNumber evidence="8">4.-.-.-</ecNumber>
    </recommendedName>
</protein>
<dbReference type="PIRSF" id="PIRSF006113">
    <property type="entry name" value="PTP_synth"/>
    <property type="match status" value="1"/>
</dbReference>
<dbReference type="EC" id="4.-.-.-" evidence="8"/>
<dbReference type="GO" id="GO:0070497">
    <property type="term" value="F:6-carboxytetrahydropterin synthase activity"/>
    <property type="evidence" value="ECO:0007669"/>
    <property type="project" value="UniProtKB-EC"/>
</dbReference>
<name>A0A1M6QZ91_PARC5</name>
<comment type="similarity">
    <text evidence="2 8">Belongs to the PTPS family. QueD subfamily.</text>
</comment>
<dbReference type="InterPro" id="IPR007115">
    <property type="entry name" value="6-PTP_synth/QueD"/>
</dbReference>
<accession>A0A1M6QZ91</accession>
<dbReference type="Pfam" id="PF01242">
    <property type="entry name" value="PTPS"/>
    <property type="match status" value="1"/>
</dbReference>
<keyword evidence="8" id="KW-0671">Queuosine biosynthesis</keyword>
<comment type="pathway">
    <text evidence="1 8">Purine metabolism; 7-cyano-7-deazaguanine biosynthesis.</text>
</comment>
<proteinExistence type="inferred from homology"/>
<evidence type="ECO:0000256" key="1">
    <source>
        <dbReference type="ARBA" id="ARBA00005061"/>
    </source>
</evidence>
<sequence length="131" mass="15324">MKLKKVVYKEFLFDAAHKLLNYEGDCKFLHGHTYKLIVGIKGKLNEIGMIIDYKEIKEIWDKKIKNSLDHTNLNDSIDVPNTTAEYIASWIFKKWDAEIRLISTNKNELELESITLYETPTSFVVVEKEKV</sequence>
<reference evidence="11 12" key="1">
    <citation type="submission" date="2016-11" db="EMBL/GenBank/DDBJ databases">
        <authorList>
            <person name="Jaros S."/>
            <person name="Januszkiewicz K."/>
            <person name="Wedrychowicz H."/>
        </authorList>
    </citation>
    <scope>NUCLEOTIDE SEQUENCE [LARGE SCALE GENOMIC DNA]</scope>
    <source>
        <strain evidence="11 12">DSM 15212</strain>
    </source>
</reference>
<dbReference type="Gene3D" id="3.30.479.10">
    <property type="entry name" value="6-pyruvoyl tetrahydropterin synthase/QueD"/>
    <property type="match status" value="1"/>
</dbReference>
<dbReference type="GO" id="GO:0046872">
    <property type="term" value="F:metal ion binding"/>
    <property type="evidence" value="ECO:0007669"/>
    <property type="project" value="UniProtKB-KW"/>
</dbReference>
<evidence type="ECO:0000256" key="2">
    <source>
        <dbReference type="ARBA" id="ARBA00008900"/>
    </source>
</evidence>
<evidence type="ECO:0000256" key="4">
    <source>
        <dbReference type="ARBA" id="ARBA00022723"/>
    </source>
</evidence>
<dbReference type="OrthoDB" id="9804698at2"/>
<evidence type="ECO:0000313" key="11">
    <source>
        <dbReference type="EMBL" id="SHK25579.1"/>
    </source>
</evidence>
<feature type="binding site" evidence="10">
    <location>
        <position position="17"/>
    </location>
    <ligand>
        <name>Zn(2+)</name>
        <dbReference type="ChEBI" id="CHEBI:29105"/>
    </ligand>
</feature>
<comment type="cofactor">
    <cofactor evidence="8 10">
        <name>Zn(2+)</name>
        <dbReference type="ChEBI" id="CHEBI:29105"/>
    </cofactor>
    <text evidence="8 10">Binds 1 zinc ion per subunit.</text>
</comment>
<gene>
    <name evidence="11" type="ORF">SAMN02745912_02786</name>
</gene>
<dbReference type="PANTHER" id="PTHR12589:SF7">
    <property type="entry name" value="6-PYRUVOYL TETRAHYDROBIOPTERIN SYNTHASE"/>
    <property type="match status" value="1"/>
</dbReference>
<dbReference type="EMBL" id="FRAG01000040">
    <property type="protein sequence ID" value="SHK25579.1"/>
    <property type="molecule type" value="Genomic_DNA"/>
</dbReference>
<evidence type="ECO:0000256" key="8">
    <source>
        <dbReference type="PIRNR" id="PIRNR006113"/>
    </source>
</evidence>
<dbReference type="UniPathway" id="UPA00391"/>
<dbReference type="Proteomes" id="UP000184465">
    <property type="component" value="Unassembled WGS sequence"/>
</dbReference>
<feature type="binding site" evidence="10">
    <location>
        <position position="32"/>
    </location>
    <ligand>
        <name>Zn(2+)</name>
        <dbReference type="ChEBI" id="CHEBI:29105"/>
    </ligand>
</feature>
<dbReference type="GO" id="GO:0008616">
    <property type="term" value="P:tRNA queuosine(34) biosynthetic process"/>
    <property type="evidence" value="ECO:0007669"/>
    <property type="project" value="UniProtKB-KW"/>
</dbReference>
<dbReference type="STRING" id="1121301.SAMN02745912_02786"/>
<feature type="binding site" evidence="10">
    <location>
        <position position="30"/>
    </location>
    <ligand>
        <name>Zn(2+)</name>
        <dbReference type="ChEBI" id="CHEBI:29105"/>
    </ligand>
</feature>
<keyword evidence="4 8" id="KW-0479">Metal-binding</keyword>
<dbReference type="InterPro" id="IPR038418">
    <property type="entry name" value="6-PTP_synth/QueD_sf"/>
</dbReference>
<feature type="active site" description="Charge relay system" evidence="9">
    <location>
        <position position="70"/>
    </location>
</feature>
<dbReference type="NCBIfam" id="TIGR03367">
    <property type="entry name" value="queuosine_QueD"/>
    <property type="match status" value="1"/>
</dbReference>
<feature type="active site" description="Proton acceptor" evidence="9">
    <location>
        <position position="26"/>
    </location>
</feature>
<dbReference type="RefSeq" id="WP_073151272.1">
    <property type="nucleotide sequence ID" value="NZ_FRAG01000040.1"/>
</dbReference>
<evidence type="ECO:0000256" key="9">
    <source>
        <dbReference type="PIRSR" id="PIRSR006113-1"/>
    </source>
</evidence>
<evidence type="ECO:0000313" key="12">
    <source>
        <dbReference type="Proteomes" id="UP000184465"/>
    </source>
</evidence>
<evidence type="ECO:0000256" key="7">
    <source>
        <dbReference type="ARBA" id="ARBA00048807"/>
    </source>
</evidence>
<keyword evidence="12" id="KW-1185">Reference proteome</keyword>
<evidence type="ECO:0000256" key="10">
    <source>
        <dbReference type="PIRSR" id="PIRSR006113-2"/>
    </source>
</evidence>
<organism evidence="11 12">
    <name type="scientific">Paramaledivibacter caminithermalis (strain DSM 15212 / CIP 107654 / DViRD3)</name>
    <name type="common">Clostridium caminithermale</name>
    <dbReference type="NCBI Taxonomy" id="1121301"/>
    <lineage>
        <taxon>Bacteria</taxon>
        <taxon>Bacillati</taxon>
        <taxon>Bacillota</taxon>
        <taxon>Clostridia</taxon>
        <taxon>Peptostreptococcales</taxon>
        <taxon>Caminicellaceae</taxon>
        <taxon>Paramaledivibacter</taxon>
    </lineage>
</organism>